<dbReference type="InterPro" id="IPR028082">
    <property type="entry name" value="Peripla_BP_I"/>
</dbReference>
<dbReference type="PRINTS" id="PR00036">
    <property type="entry name" value="HTHLACI"/>
</dbReference>
<dbReference type="CDD" id="cd01545">
    <property type="entry name" value="PBP1_SalR"/>
    <property type="match status" value="1"/>
</dbReference>
<dbReference type="GO" id="GO:0000976">
    <property type="term" value="F:transcription cis-regulatory region binding"/>
    <property type="evidence" value="ECO:0007669"/>
    <property type="project" value="TreeGrafter"/>
</dbReference>
<gene>
    <name evidence="5" type="ORF">H3Z74_16920</name>
</gene>
<dbReference type="InterPro" id="IPR010982">
    <property type="entry name" value="Lambda_DNA-bd_dom_sf"/>
</dbReference>
<keyword evidence="3" id="KW-0804">Transcription</keyword>
<evidence type="ECO:0000259" key="4">
    <source>
        <dbReference type="PROSITE" id="PS50932"/>
    </source>
</evidence>
<dbReference type="SUPFAM" id="SSF53822">
    <property type="entry name" value="Periplasmic binding protein-like I"/>
    <property type="match status" value="1"/>
</dbReference>
<name>A0A7H0LFG5_9SPHN</name>
<dbReference type="Pfam" id="PF00356">
    <property type="entry name" value="LacI"/>
    <property type="match status" value="1"/>
</dbReference>
<dbReference type="RefSeq" id="WP_187760746.1">
    <property type="nucleotide sequence ID" value="NZ_CP061038.1"/>
</dbReference>
<dbReference type="Proteomes" id="UP000516148">
    <property type="component" value="Chromosome"/>
</dbReference>
<feature type="domain" description="HTH lacI-type" evidence="4">
    <location>
        <begin position="4"/>
        <end position="58"/>
    </location>
</feature>
<dbReference type="PROSITE" id="PS50932">
    <property type="entry name" value="HTH_LACI_2"/>
    <property type="match status" value="1"/>
</dbReference>
<dbReference type="PANTHER" id="PTHR30146">
    <property type="entry name" value="LACI-RELATED TRANSCRIPTIONAL REPRESSOR"/>
    <property type="match status" value="1"/>
</dbReference>
<keyword evidence="1" id="KW-0805">Transcription regulation</keyword>
<dbReference type="Gene3D" id="1.10.260.40">
    <property type="entry name" value="lambda repressor-like DNA-binding domains"/>
    <property type="match status" value="1"/>
</dbReference>
<dbReference type="SMART" id="SM00354">
    <property type="entry name" value="HTH_LACI"/>
    <property type="match status" value="1"/>
</dbReference>
<dbReference type="Pfam" id="PF13377">
    <property type="entry name" value="Peripla_BP_3"/>
    <property type="match status" value="1"/>
</dbReference>
<accession>A0A7H0LFG5</accession>
<sequence>MKPITIKEVAERAGVSPKTVSRVINDEDHVRPPVRELVMRVVREMGYRPNSFARSLSSSKSYLLGLLVDDPASGYAADVQLGALLRSRDLGYHLVIEPLDTATPDWLGQMDVGLRALNLGGAILTPPLCDRADLIAVLERHELPFVRISPSSDDERSGSVRMDDRAAAREMTRHLIGLGHRDIACIKGDPVHSASGLRYIGFRDAMREAGLDVAPNRTLEGDFSFRSGLRLGEEILASDDRPTAIFASNDDMALGVLVTAIKHGIAVPDTLSVAGFDDAPVARVSWPQLTTIRQPKMELAAAAVDILTDPTYAAHPDKGSFSRNLPYELVMRSSTAAPARRL</sequence>
<dbReference type="PANTHER" id="PTHR30146:SF153">
    <property type="entry name" value="LACTOSE OPERON REPRESSOR"/>
    <property type="match status" value="1"/>
</dbReference>
<reference evidence="5 6" key="1">
    <citation type="submission" date="2020-09" db="EMBL/GenBank/DDBJ databases">
        <title>Sphingomonas sp., a new species isolated from pork steak.</title>
        <authorList>
            <person name="Heidler von Heilborn D."/>
        </authorList>
    </citation>
    <scope>NUCLEOTIDE SEQUENCE [LARGE SCALE GENOMIC DNA]</scope>
    <source>
        <strain evidence="6">S8-3T</strain>
    </source>
</reference>
<dbReference type="AlphaFoldDB" id="A0A7H0LFG5"/>
<dbReference type="PROSITE" id="PS00356">
    <property type="entry name" value="HTH_LACI_1"/>
    <property type="match status" value="1"/>
</dbReference>
<evidence type="ECO:0000256" key="2">
    <source>
        <dbReference type="ARBA" id="ARBA00023125"/>
    </source>
</evidence>
<dbReference type="SUPFAM" id="SSF47413">
    <property type="entry name" value="lambda repressor-like DNA-binding domains"/>
    <property type="match status" value="1"/>
</dbReference>
<evidence type="ECO:0000256" key="3">
    <source>
        <dbReference type="ARBA" id="ARBA00023163"/>
    </source>
</evidence>
<dbReference type="EMBL" id="CP061038">
    <property type="protein sequence ID" value="QNQ08418.1"/>
    <property type="molecule type" value="Genomic_DNA"/>
</dbReference>
<keyword evidence="2 5" id="KW-0238">DNA-binding</keyword>
<evidence type="ECO:0000256" key="1">
    <source>
        <dbReference type="ARBA" id="ARBA00023015"/>
    </source>
</evidence>
<keyword evidence="6" id="KW-1185">Reference proteome</keyword>
<dbReference type="GO" id="GO:0003700">
    <property type="term" value="F:DNA-binding transcription factor activity"/>
    <property type="evidence" value="ECO:0007669"/>
    <property type="project" value="TreeGrafter"/>
</dbReference>
<dbReference type="KEGG" id="spap:H3Z74_16920"/>
<dbReference type="CDD" id="cd01392">
    <property type="entry name" value="HTH_LacI"/>
    <property type="match status" value="1"/>
</dbReference>
<proteinExistence type="predicted"/>
<dbReference type="InterPro" id="IPR046335">
    <property type="entry name" value="LacI/GalR-like_sensor"/>
</dbReference>
<dbReference type="Gene3D" id="3.40.50.2300">
    <property type="match status" value="2"/>
</dbReference>
<evidence type="ECO:0000313" key="5">
    <source>
        <dbReference type="EMBL" id="QNQ08418.1"/>
    </source>
</evidence>
<dbReference type="InterPro" id="IPR000843">
    <property type="entry name" value="HTH_LacI"/>
</dbReference>
<protein>
    <submittedName>
        <fullName evidence="5">LacI family DNA-binding transcriptional regulator</fullName>
    </submittedName>
</protein>
<evidence type="ECO:0000313" key="6">
    <source>
        <dbReference type="Proteomes" id="UP000516148"/>
    </source>
</evidence>
<organism evidence="5 6">
    <name type="scientific">Sphingomonas alpina</name>
    <dbReference type="NCBI Taxonomy" id="653931"/>
    <lineage>
        <taxon>Bacteria</taxon>
        <taxon>Pseudomonadati</taxon>
        <taxon>Pseudomonadota</taxon>
        <taxon>Alphaproteobacteria</taxon>
        <taxon>Sphingomonadales</taxon>
        <taxon>Sphingomonadaceae</taxon>
        <taxon>Sphingomonas</taxon>
    </lineage>
</organism>